<dbReference type="PROSITE" id="PS50943">
    <property type="entry name" value="HTH_CROC1"/>
    <property type="match status" value="1"/>
</dbReference>
<dbReference type="RefSeq" id="WP_011384335.1">
    <property type="nucleotide sequence ID" value="NC_007626.1"/>
</dbReference>
<dbReference type="InterPro" id="IPR001387">
    <property type="entry name" value="Cro/C1-type_HTH"/>
</dbReference>
<dbReference type="HOGENOM" id="CLU_192930_1_0_5"/>
<evidence type="ECO:0000313" key="3">
    <source>
        <dbReference type="Proteomes" id="UP000007058"/>
    </source>
</evidence>
<evidence type="ECO:0000313" key="2">
    <source>
        <dbReference type="EMBL" id="BAE50736.1"/>
    </source>
</evidence>
<sequence length="65" mass="6822">MTLARFMELAGMTEEALAALVGVTQPAVSKWKHGRAIPRPAQMAKIVAATEGAVTPADFFHGEAA</sequence>
<dbReference type="CDD" id="cd00093">
    <property type="entry name" value="HTH_XRE"/>
    <property type="match status" value="1"/>
</dbReference>
<gene>
    <name evidence="2" type="ordered locus">amb1932</name>
</gene>
<dbReference type="OrthoDB" id="7605634at2"/>
<dbReference type="KEGG" id="mag:amb1932"/>
<dbReference type="SUPFAM" id="SSF47413">
    <property type="entry name" value="lambda repressor-like DNA-binding domains"/>
    <property type="match status" value="1"/>
</dbReference>
<dbReference type="AlphaFoldDB" id="Q2W5Y9"/>
<proteinExistence type="predicted"/>
<name>Q2W5Y9_PARM1</name>
<dbReference type="EMBL" id="AP007255">
    <property type="protein sequence ID" value="BAE50736.1"/>
    <property type="molecule type" value="Genomic_DNA"/>
</dbReference>
<reference evidence="2 3" key="1">
    <citation type="journal article" date="2005" name="DNA Res.">
        <title>Complete genome sequence of the facultative anaerobic magnetotactic bacterium Magnetospirillum sp. strain AMB-1.</title>
        <authorList>
            <person name="Matsunaga T."/>
            <person name="Okamura Y."/>
            <person name="Fukuda Y."/>
            <person name="Wahyudi A.T."/>
            <person name="Murase Y."/>
            <person name="Takeyama H."/>
        </authorList>
    </citation>
    <scope>NUCLEOTIDE SEQUENCE [LARGE SCALE GENOMIC DNA]</scope>
    <source>
        <strain evidence="3">ATCC 700264 / AMB-1</strain>
    </source>
</reference>
<evidence type="ECO:0000259" key="1">
    <source>
        <dbReference type="PROSITE" id="PS50943"/>
    </source>
</evidence>
<dbReference type="Gene3D" id="1.10.260.40">
    <property type="entry name" value="lambda repressor-like DNA-binding domains"/>
    <property type="match status" value="1"/>
</dbReference>
<dbReference type="SMART" id="SM00530">
    <property type="entry name" value="HTH_XRE"/>
    <property type="match status" value="1"/>
</dbReference>
<dbReference type="InterPro" id="IPR010982">
    <property type="entry name" value="Lambda_DNA-bd_dom_sf"/>
</dbReference>
<dbReference type="Proteomes" id="UP000007058">
    <property type="component" value="Chromosome"/>
</dbReference>
<dbReference type="GO" id="GO:0003677">
    <property type="term" value="F:DNA binding"/>
    <property type="evidence" value="ECO:0007669"/>
    <property type="project" value="InterPro"/>
</dbReference>
<accession>Q2W5Y9</accession>
<dbReference type="STRING" id="342108.amb1932"/>
<keyword evidence="3" id="KW-1185">Reference proteome</keyword>
<organism evidence="2 3">
    <name type="scientific">Paramagnetospirillum magneticum (strain ATCC 700264 / AMB-1)</name>
    <name type="common">Magnetospirillum magneticum</name>
    <dbReference type="NCBI Taxonomy" id="342108"/>
    <lineage>
        <taxon>Bacteria</taxon>
        <taxon>Pseudomonadati</taxon>
        <taxon>Pseudomonadota</taxon>
        <taxon>Alphaproteobacteria</taxon>
        <taxon>Rhodospirillales</taxon>
        <taxon>Magnetospirillaceae</taxon>
        <taxon>Paramagnetospirillum</taxon>
    </lineage>
</organism>
<feature type="domain" description="HTH cro/C1-type" evidence="1">
    <location>
        <begin position="3"/>
        <end position="59"/>
    </location>
</feature>
<protein>
    <recommendedName>
        <fullName evidence="1">HTH cro/C1-type domain-containing protein</fullName>
    </recommendedName>
</protein>
<dbReference type="Pfam" id="PF01381">
    <property type="entry name" value="HTH_3"/>
    <property type="match status" value="1"/>
</dbReference>